<dbReference type="EMBL" id="KF556665">
    <property type="protein sequence ID" value="AHA90922.1"/>
    <property type="molecule type" value="Genomic_RNA"/>
</dbReference>
<evidence type="ECO:0000259" key="1">
    <source>
        <dbReference type="Pfam" id="PF08435"/>
    </source>
</evidence>
<proteinExistence type="predicted"/>
<protein>
    <submittedName>
        <fullName evidence="2">Capsid protein</fullName>
    </submittedName>
</protein>
<dbReference type="InterPro" id="IPR013643">
    <property type="entry name" value="Calicivirus_coat_C"/>
</dbReference>
<gene>
    <name evidence="2" type="primary">VP1</name>
</gene>
<feature type="non-terminal residue" evidence="2">
    <location>
        <position position="69"/>
    </location>
</feature>
<feature type="non-terminal residue" evidence="2">
    <location>
        <position position="1"/>
    </location>
</feature>
<dbReference type="Gene3D" id="2.40.510.10">
    <property type="entry name" value="Positive stranded ssRNA viruses"/>
    <property type="match status" value="1"/>
</dbReference>
<reference evidence="2" key="1">
    <citation type="submission" date="2013-08" db="EMBL/GenBank/DDBJ databases">
        <title>Acute gastroenteritis and enteric viruses in hospitalized children in Southern Brazil: etiology, seasonality, and clinical outcomes.</title>
        <authorList>
            <person name="Ferreira C.E.O."/>
            <person name="Pereira L.A."/>
            <person name="Nogueira M.B."/>
            <person name="Vidal L.R."/>
            <person name="Cruz C.R."/>
            <person name="Almeida S.M."/>
            <person name="Raboni S.M."/>
        </authorList>
    </citation>
    <scope>NUCLEOTIDE SEQUENCE</scope>
    <source>
        <strain evidence="2">PR_BRA_3157_2011</strain>
    </source>
</reference>
<accession>V5NQN3</accession>
<sequence length="69" mass="7765">WVQYFYQEAAPAQSDVALLRFVNPDTGRFCLSVSFINQAMLQWLTLANMIWLSPPMVILDLIPGSTSST</sequence>
<name>V5NQN3_NORV</name>
<feature type="domain" description="Calicivirus coat protein C-terminal" evidence="1">
    <location>
        <begin position="1"/>
        <end position="30"/>
    </location>
</feature>
<dbReference type="Pfam" id="PF08435">
    <property type="entry name" value="Calici_coat_C"/>
    <property type="match status" value="1"/>
</dbReference>
<organism evidence="2">
    <name type="scientific">Norovirus Hu/GII.4/PR_BRA_3157_2011</name>
    <dbReference type="NCBI Taxonomy" id="1427467"/>
    <lineage>
        <taxon>Viruses</taxon>
        <taxon>Riboviria</taxon>
        <taxon>Orthornavirae</taxon>
        <taxon>Pisuviricota</taxon>
        <taxon>Pisoniviricetes</taxon>
        <taxon>Picornavirales</taxon>
        <taxon>Caliciviridae</taxon>
        <taxon>Norovirus</taxon>
        <taxon>Norovirus norwalkense</taxon>
        <taxon>Norwalk virus</taxon>
    </lineage>
</organism>
<evidence type="ECO:0000313" key="2">
    <source>
        <dbReference type="EMBL" id="AHA90922.1"/>
    </source>
</evidence>